<dbReference type="InterPro" id="IPR025166">
    <property type="entry name" value="Integrase_DNA_bind_dom"/>
</dbReference>
<dbReference type="Pfam" id="PF13356">
    <property type="entry name" value="Arm-DNA-bind_3"/>
    <property type="match status" value="1"/>
</dbReference>
<evidence type="ECO:0000256" key="4">
    <source>
        <dbReference type="ARBA" id="ARBA00023172"/>
    </source>
</evidence>
<evidence type="ECO:0000256" key="1">
    <source>
        <dbReference type="ARBA" id="ARBA00008857"/>
    </source>
</evidence>
<evidence type="ECO:0000313" key="6">
    <source>
        <dbReference type="EMBL" id="MFC6789059.1"/>
    </source>
</evidence>
<gene>
    <name evidence="6" type="ORF">ACFQE0_05085</name>
</gene>
<keyword evidence="4" id="KW-0233">DNA recombination</keyword>
<name>A0ABW2BGH5_9HYPH</name>
<keyword evidence="7" id="KW-1185">Reference proteome</keyword>
<dbReference type="InterPro" id="IPR050808">
    <property type="entry name" value="Phage_Integrase"/>
</dbReference>
<comment type="similarity">
    <text evidence="1">Belongs to the 'phage' integrase family.</text>
</comment>
<dbReference type="InterPro" id="IPR002104">
    <property type="entry name" value="Integrase_catalytic"/>
</dbReference>
<dbReference type="PANTHER" id="PTHR30629:SF2">
    <property type="entry name" value="PROPHAGE INTEGRASE INTS-RELATED"/>
    <property type="match status" value="1"/>
</dbReference>
<dbReference type="Pfam" id="PF00589">
    <property type="entry name" value="Phage_integrase"/>
    <property type="match status" value="1"/>
</dbReference>
<dbReference type="RefSeq" id="WP_378967695.1">
    <property type="nucleotide sequence ID" value="NZ_JBHSWN010000001.1"/>
</dbReference>
<dbReference type="InterPro" id="IPR053876">
    <property type="entry name" value="Phage_int_M"/>
</dbReference>
<dbReference type="SUPFAM" id="SSF56349">
    <property type="entry name" value="DNA breaking-rejoining enzymes"/>
    <property type="match status" value="1"/>
</dbReference>
<dbReference type="Gene3D" id="3.30.160.390">
    <property type="entry name" value="Integrase, DNA-binding domain"/>
    <property type="match status" value="1"/>
</dbReference>
<proteinExistence type="inferred from homology"/>
<feature type="domain" description="Tyr recombinase" evidence="5">
    <location>
        <begin position="207"/>
        <end position="389"/>
    </location>
</feature>
<dbReference type="Gene3D" id="1.10.443.10">
    <property type="entry name" value="Intergrase catalytic core"/>
    <property type="match status" value="1"/>
</dbReference>
<keyword evidence="2" id="KW-0229">DNA integration</keyword>
<keyword evidence="3" id="KW-0238">DNA-binding</keyword>
<organism evidence="6 7">
    <name type="scientific">Methylobacterium komagatae</name>
    <dbReference type="NCBI Taxonomy" id="374425"/>
    <lineage>
        <taxon>Bacteria</taxon>
        <taxon>Pseudomonadati</taxon>
        <taxon>Pseudomonadota</taxon>
        <taxon>Alphaproteobacteria</taxon>
        <taxon>Hyphomicrobiales</taxon>
        <taxon>Methylobacteriaceae</taxon>
        <taxon>Methylobacterium</taxon>
    </lineage>
</organism>
<dbReference type="EMBL" id="JBHSWN010000001">
    <property type="protein sequence ID" value="MFC6789059.1"/>
    <property type="molecule type" value="Genomic_DNA"/>
</dbReference>
<dbReference type="Gene3D" id="1.10.150.130">
    <property type="match status" value="1"/>
</dbReference>
<reference evidence="7" key="1">
    <citation type="journal article" date="2019" name="Int. J. Syst. Evol. Microbiol.">
        <title>The Global Catalogue of Microorganisms (GCM) 10K type strain sequencing project: providing services to taxonomists for standard genome sequencing and annotation.</title>
        <authorList>
            <consortium name="The Broad Institute Genomics Platform"/>
            <consortium name="The Broad Institute Genome Sequencing Center for Infectious Disease"/>
            <person name="Wu L."/>
            <person name="Ma J."/>
        </authorList>
    </citation>
    <scope>NUCLEOTIDE SEQUENCE [LARGE SCALE GENOMIC DNA]</scope>
    <source>
        <strain evidence="7">CCUG 48316</strain>
    </source>
</reference>
<evidence type="ECO:0000259" key="5">
    <source>
        <dbReference type="PROSITE" id="PS51898"/>
    </source>
</evidence>
<sequence length="428" mass="47902">MAAINKLTAKQVVSLPPGLHGDGGNLYLSVRPGGSRQWVMRYRFGGRQRELGLGGAGPHGLSLAAARTSAEGVRAQLRQGVDPLDQREAAAKVVRVPTFAEAMEDHITRNEELWKNPKSASQWRASLKTHATSLMDRRVDAIDANAVIAVLDPIWHRLPETAKRVRGRIEAILSMAKTRGFRTGENPAAWRDNLDNVFPAKPKLVRGHFKAMDHAEIPSFMTRLRCYDSMSALALEWIILTALRPSVGVTATWGEVNRSARTWTIPAERMKGRKGAQHISEDHIVPLGDRTIEILDRVEGLRITRSDDELLFPGQTLRPLSLTALEHCRERMGVHVTTHGFRATFRTWVESSTFHEPALAEKALGHLVGDETVRAYNRGQLLEKRRRLMTDWSDYLAGRIDTTRNPFVIQGEAVPQSVLDELKSRRPI</sequence>
<protein>
    <submittedName>
        <fullName evidence="6">Tyrosine-type recombinase/integrase</fullName>
    </submittedName>
</protein>
<dbReference type="PANTHER" id="PTHR30629">
    <property type="entry name" value="PROPHAGE INTEGRASE"/>
    <property type="match status" value="1"/>
</dbReference>
<dbReference type="Pfam" id="PF22022">
    <property type="entry name" value="Phage_int_M"/>
    <property type="match status" value="1"/>
</dbReference>
<dbReference type="PROSITE" id="PS51898">
    <property type="entry name" value="TYR_RECOMBINASE"/>
    <property type="match status" value="1"/>
</dbReference>
<dbReference type="InterPro" id="IPR013762">
    <property type="entry name" value="Integrase-like_cat_sf"/>
</dbReference>
<comment type="caution">
    <text evidence="6">The sequence shown here is derived from an EMBL/GenBank/DDBJ whole genome shotgun (WGS) entry which is preliminary data.</text>
</comment>
<evidence type="ECO:0000313" key="7">
    <source>
        <dbReference type="Proteomes" id="UP001596292"/>
    </source>
</evidence>
<dbReference type="Proteomes" id="UP001596292">
    <property type="component" value="Unassembled WGS sequence"/>
</dbReference>
<evidence type="ECO:0000256" key="2">
    <source>
        <dbReference type="ARBA" id="ARBA00022908"/>
    </source>
</evidence>
<dbReference type="InterPro" id="IPR038488">
    <property type="entry name" value="Integrase_DNA-bd_sf"/>
</dbReference>
<accession>A0ABW2BGH5</accession>
<dbReference type="CDD" id="cd00801">
    <property type="entry name" value="INT_P4_C"/>
    <property type="match status" value="1"/>
</dbReference>
<evidence type="ECO:0000256" key="3">
    <source>
        <dbReference type="ARBA" id="ARBA00023125"/>
    </source>
</evidence>
<dbReference type="InterPro" id="IPR011010">
    <property type="entry name" value="DNA_brk_join_enz"/>
</dbReference>
<dbReference type="InterPro" id="IPR010998">
    <property type="entry name" value="Integrase_recombinase_N"/>
</dbReference>